<sequence>MVTLLSKENCTNMLTPSINYNSQESDWLETHCGDRNTQGSKNFSFHD</sequence>
<dbReference type="AlphaFoldDB" id="A0A164WWS1"/>
<reference evidence="1 2" key="1">
    <citation type="submission" date="2016-03" db="EMBL/GenBank/DDBJ databases">
        <title>EvidentialGene: Evidence-directed Construction of Genes on Genomes.</title>
        <authorList>
            <person name="Gilbert D.G."/>
            <person name="Choi J.-H."/>
            <person name="Mockaitis K."/>
            <person name="Colbourne J."/>
            <person name="Pfrender M."/>
        </authorList>
    </citation>
    <scope>NUCLEOTIDE SEQUENCE [LARGE SCALE GENOMIC DNA]</scope>
    <source>
        <strain evidence="1 2">Xinb3</strain>
        <tissue evidence="1">Complete organism</tissue>
    </source>
</reference>
<gene>
    <name evidence="1" type="ORF">APZ42_021021</name>
</gene>
<keyword evidence="2" id="KW-1185">Reference proteome</keyword>
<accession>A0A164WWS1</accession>
<organism evidence="1 2">
    <name type="scientific">Daphnia magna</name>
    <dbReference type="NCBI Taxonomy" id="35525"/>
    <lineage>
        <taxon>Eukaryota</taxon>
        <taxon>Metazoa</taxon>
        <taxon>Ecdysozoa</taxon>
        <taxon>Arthropoda</taxon>
        <taxon>Crustacea</taxon>
        <taxon>Branchiopoda</taxon>
        <taxon>Diplostraca</taxon>
        <taxon>Cladocera</taxon>
        <taxon>Anomopoda</taxon>
        <taxon>Daphniidae</taxon>
        <taxon>Daphnia</taxon>
    </lineage>
</organism>
<proteinExistence type="predicted"/>
<name>A0A164WWS1_9CRUS</name>
<evidence type="ECO:0000313" key="1">
    <source>
        <dbReference type="EMBL" id="KZS13653.1"/>
    </source>
</evidence>
<comment type="caution">
    <text evidence="1">The sequence shown here is derived from an EMBL/GenBank/DDBJ whole genome shotgun (WGS) entry which is preliminary data.</text>
</comment>
<dbReference type="EMBL" id="LRGB01001036">
    <property type="protein sequence ID" value="KZS13653.1"/>
    <property type="molecule type" value="Genomic_DNA"/>
</dbReference>
<evidence type="ECO:0000313" key="2">
    <source>
        <dbReference type="Proteomes" id="UP000076858"/>
    </source>
</evidence>
<dbReference type="Proteomes" id="UP000076858">
    <property type="component" value="Unassembled WGS sequence"/>
</dbReference>
<protein>
    <submittedName>
        <fullName evidence="1">Uncharacterized protein</fullName>
    </submittedName>
</protein>